<protein>
    <submittedName>
        <fullName evidence="1">Uncharacterized protein</fullName>
    </submittedName>
</protein>
<gene>
    <name evidence="1" type="ORF">K6K41_12905</name>
</gene>
<dbReference type="Proteomes" id="UP000825701">
    <property type="component" value="Chromosome"/>
</dbReference>
<sequence length="63" mass="6898">MQIDDLVLKALREDPGASEEDLATKVFNIRTSGDKNIGALHKRAKEVGDAIKRLTKLPRPAVS</sequence>
<dbReference type="AlphaFoldDB" id="A0A9E6RC31"/>
<dbReference type="KEGG" id="cmet:K6K41_12905"/>
<dbReference type="RefSeq" id="WP_261405468.1">
    <property type="nucleotide sequence ID" value="NZ_CP081869.1"/>
</dbReference>
<proteinExistence type="predicted"/>
<evidence type="ECO:0000313" key="2">
    <source>
        <dbReference type="Proteomes" id="UP000825701"/>
    </source>
</evidence>
<accession>A0A9E6RC31</accession>
<reference evidence="1" key="1">
    <citation type="submission" date="2021-08" db="EMBL/GenBank/DDBJ databases">
        <authorList>
            <person name="Zhang H."/>
            <person name="Xu M."/>
            <person name="Yu Z."/>
            <person name="Yang L."/>
            <person name="Cai Y."/>
        </authorList>
    </citation>
    <scope>NUCLEOTIDE SEQUENCE</scope>
    <source>
        <strain evidence="1">CHL1</strain>
    </source>
</reference>
<organism evidence="1 2">
    <name type="scientific">Chenggangzhangella methanolivorans</name>
    <dbReference type="NCBI Taxonomy" id="1437009"/>
    <lineage>
        <taxon>Bacteria</taxon>
        <taxon>Pseudomonadati</taxon>
        <taxon>Pseudomonadota</taxon>
        <taxon>Alphaproteobacteria</taxon>
        <taxon>Hyphomicrobiales</taxon>
        <taxon>Methylopilaceae</taxon>
        <taxon>Chenggangzhangella</taxon>
    </lineage>
</organism>
<evidence type="ECO:0000313" key="1">
    <source>
        <dbReference type="EMBL" id="QZO02084.1"/>
    </source>
</evidence>
<dbReference type="EMBL" id="CP081869">
    <property type="protein sequence ID" value="QZO02084.1"/>
    <property type="molecule type" value="Genomic_DNA"/>
</dbReference>
<name>A0A9E6RC31_9HYPH</name>
<keyword evidence="2" id="KW-1185">Reference proteome</keyword>